<accession>A0ABQ1Z9W5</accession>
<evidence type="ECO:0000313" key="3">
    <source>
        <dbReference type="Proteomes" id="UP000652153"/>
    </source>
</evidence>
<name>A0ABQ1Z9W5_9BACL</name>
<evidence type="ECO:0000256" key="1">
    <source>
        <dbReference type="ARBA" id="ARBA00023125"/>
    </source>
</evidence>
<comment type="caution">
    <text evidence="2">The sequence shown here is derived from an EMBL/GenBank/DDBJ whole genome shotgun (WGS) entry which is preliminary data.</text>
</comment>
<evidence type="ECO:0008006" key="4">
    <source>
        <dbReference type="Google" id="ProtNLM"/>
    </source>
</evidence>
<evidence type="ECO:0000313" key="2">
    <source>
        <dbReference type="EMBL" id="GGH55038.1"/>
    </source>
</evidence>
<dbReference type="InterPro" id="IPR011010">
    <property type="entry name" value="DNA_brk_join_enz"/>
</dbReference>
<dbReference type="InterPro" id="IPR010998">
    <property type="entry name" value="Integrase_recombinase_N"/>
</dbReference>
<organism evidence="2 3">
    <name type="scientific">Paenibacillus silvae</name>
    <dbReference type="NCBI Taxonomy" id="1325358"/>
    <lineage>
        <taxon>Bacteria</taxon>
        <taxon>Bacillati</taxon>
        <taxon>Bacillota</taxon>
        <taxon>Bacilli</taxon>
        <taxon>Bacillales</taxon>
        <taxon>Paenibacillaceae</taxon>
        <taxon>Paenibacillus</taxon>
    </lineage>
</organism>
<reference evidence="3" key="1">
    <citation type="journal article" date="2019" name="Int. J. Syst. Evol. Microbiol.">
        <title>The Global Catalogue of Microorganisms (GCM) 10K type strain sequencing project: providing services to taxonomists for standard genome sequencing and annotation.</title>
        <authorList>
            <consortium name="The Broad Institute Genomics Platform"/>
            <consortium name="The Broad Institute Genome Sequencing Center for Infectious Disease"/>
            <person name="Wu L."/>
            <person name="Ma J."/>
        </authorList>
    </citation>
    <scope>NUCLEOTIDE SEQUENCE [LARGE SCALE GENOMIC DNA]</scope>
    <source>
        <strain evidence="3">CGMCC 1.12770</strain>
    </source>
</reference>
<sequence length="329" mass="38492">MQSNLFEYWKEEYLSNDETYRNHVTKFVRYITLIGKGNSPITITKEDVIKCIEHYNQQGKIKTISTMESHLESIKAFYKYLVGREYADDIFNNIASFQDFKDNIANKYNLTNPKNRAYWDESELVDILEAIDGYFERVNLAEIAKVNEKKKYYKFLVLRLFIKLTLIAPTKRSIICALKKTDFSADFRFMTVNEVKVRIPSGLTRDITNSIKIAEFTKQRSFEENESILDFVYNDDRVGNLNEYFCTFLKSINLFEIPDHIVSYPVEVIMDSALYEMVKNGVNPALIAKINGTKISALEKKFYSNGIPTHDSDELINHEIAKNRYYNYI</sequence>
<dbReference type="RefSeq" id="WP_188592569.1">
    <property type="nucleotide sequence ID" value="NZ_BMFU01000003.1"/>
</dbReference>
<dbReference type="EMBL" id="BMFU01000003">
    <property type="protein sequence ID" value="GGH55038.1"/>
    <property type="molecule type" value="Genomic_DNA"/>
</dbReference>
<keyword evidence="3" id="KW-1185">Reference proteome</keyword>
<gene>
    <name evidence="2" type="ORF">GCM10008014_24300</name>
</gene>
<protein>
    <recommendedName>
        <fullName evidence="4">Core-binding (CB) domain-containing protein</fullName>
    </recommendedName>
</protein>
<keyword evidence="1" id="KW-0238">DNA-binding</keyword>
<proteinExistence type="predicted"/>
<dbReference type="SUPFAM" id="SSF56349">
    <property type="entry name" value="DNA breaking-rejoining enzymes"/>
    <property type="match status" value="1"/>
</dbReference>
<dbReference type="Gene3D" id="1.10.150.130">
    <property type="match status" value="1"/>
</dbReference>
<dbReference type="Proteomes" id="UP000652153">
    <property type="component" value="Unassembled WGS sequence"/>
</dbReference>